<dbReference type="EMBL" id="CP119311">
    <property type="protein sequence ID" value="WEK38319.1"/>
    <property type="molecule type" value="Genomic_DNA"/>
</dbReference>
<evidence type="ECO:0000259" key="1">
    <source>
        <dbReference type="Pfam" id="PF08522"/>
    </source>
</evidence>
<evidence type="ECO:0000313" key="3">
    <source>
        <dbReference type="Proteomes" id="UP001220610"/>
    </source>
</evidence>
<reference evidence="2" key="1">
    <citation type="submission" date="2023-03" db="EMBL/GenBank/DDBJ databases">
        <title>Andean soil-derived lignocellulolytic bacterial consortium as a source of novel taxa and putative plastic-active enzymes.</title>
        <authorList>
            <person name="Diaz-Garcia L."/>
            <person name="Chuvochina M."/>
            <person name="Feuerriegel G."/>
            <person name="Bunk B."/>
            <person name="Sproer C."/>
            <person name="Streit W.R."/>
            <person name="Rodriguez L.M."/>
            <person name="Overmann J."/>
            <person name="Jimenez D.J."/>
        </authorList>
    </citation>
    <scope>NUCLEOTIDE SEQUENCE</scope>
    <source>
        <strain evidence="2">MAG 7</strain>
    </source>
</reference>
<dbReference type="Pfam" id="PF08522">
    <property type="entry name" value="BT_3987-like_N"/>
    <property type="match status" value="1"/>
</dbReference>
<accession>A0AAJ5WVQ8</accession>
<sequence length="297" mass="33112">MKINRLLMLLPLLLLLGSCYKDYVDDYVYSSVGFAIANPVRTVIADRDMEIRLGVSIGGKRAVDKSDWARFEVDPTLLTGTVFQLLPAEYYTLSNANTFTVQKDNLPVADVGLTFTPAFYADEKAVSNYYALPLRIKDHSLDSIMTGKGSTVAVIRYINTYHGTYYVKGSLYEMDNGNLVNTTVYNDKDLVKNITRDLKTTGQYTLERPGLANFVVTGTEKMKFTVTPGSGESNTVTVETAQGGVVITEGEGQYFPRKTNPEFTVKYAFTKGGKTYKAEDTLVLRQDPLLDLRVETW</sequence>
<dbReference type="Proteomes" id="UP001220610">
    <property type="component" value="Chromosome"/>
</dbReference>
<organism evidence="2 3">
    <name type="scientific">Candidatus Pseudobacter hemicellulosilyticus</name>
    <dbReference type="NCBI Taxonomy" id="3121375"/>
    <lineage>
        <taxon>Bacteria</taxon>
        <taxon>Pseudomonadati</taxon>
        <taxon>Bacteroidota</taxon>
        <taxon>Chitinophagia</taxon>
        <taxon>Chitinophagales</taxon>
        <taxon>Chitinophagaceae</taxon>
        <taxon>Pseudobacter</taxon>
    </lineage>
</organism>
<evidence type="ECO:0000313" key="2">
    <source>
        <dbReference type="EMBL" id="WEK38319.1"/>
    </source>
</evidence>
<proteinExistence type="predicted"/>
<dbReference type="PROSITE" id="PS51257">
    <property type="entry name" value="PROKAR_LIPOPROTEIN"/>
    <property type="match status" value="1"/>
</dbReference>
<dbReference type="Gene3D" id="2.60.40.1740">
    <property type="entry name" value="hypothetical protein (bacova_03559)"/>
    <property type="match status" value="1"/>
</dbReference>
<gene>
    <name evidence="2" type="ORF">P0Y53_12500</name>
</gene>
<name>A0AAJ5WVQ8_9BACT</name>
<feature type="domain" description="BT-3987-like N-terminal" evidence="1">
    <location>
        <begin position="39"/>
        <end position="140"/>
    </location>
</feature>
<dbReference type="InterPro" id="IPR013728">
    <property type="entry name" value="BT_3987-like_N"/>
</dbReference>
<dbReference type="AlphaFoldDB" id="A0AAJ5WVQ8"/>
<protein>
    <submittedName>
        <fullName evidence="2">DUF1735 domain-containing protein</fullName>
    </submittedName>
</protein>